<evidence type="ECO:0000313" key="2">
    <source>
        <dbReference type="Proteomes" id="UP000249524"/>
    </source>
</evidence>
<reference evidence="1 2" key="1">
    <citation type="submission" date="2018-05" db="EMBL/GenBank/DDBJ databases">
        <authorList>
            <person name="Lanie J.A."/>
            <person name="Ng W.-L."/>
            <person name="Kazmierczak K.M."/>
            <person name="Andrzejewski T.M."/>
            <person name="Davidsen T.M."/>
            <person name="Wayne K.J."/>
            <person name="Tettelin H."/>
            <person name="Glass J.I."/>
            <person name="Rusch D."/>
            <person name="Podicherti R."/>
            <person name="Tsui H.-C.T."/>
            <person name="Winkler M.E."/>
        </authorList>
    </citation>
    <scope>NUCLEOTIDE SEQUENCE [LARGE SCALE GENOMIC DNA]</scope>
    <source>
        <strain evidence="1 2">BUT-10</strain>
    </source>
</reference>
<name>A0A328B8P0_9CAUL</name>
<organism evidence="1 2">
    <name type="scientific">Phenylobacterium kunshanense</name>
    <dbReference type="NCBI Taxonomy" id="1445034"/>
    <lineage>
        <taxon>Bacteria</taxon>
        <taxon>Pseudomonadati</taxon>
        <taxon>Pseudomonadota</taxon>
        <taxon>Alphaproteobacteria</taxon>
        <taxon>Caulobacterales</taxon>
        <taxon>Caulobacteraceae</taxon>
        <taxon>Phenylobacterium</taxon>
    </lineage>
</organism>
<protein>
    <submittedName>
        <fullName evidence="1">Uncharacterized protein</fullName>
    </submittedName>
</protein>
<dbReference type="Proteomes" id="UP000249524">
    <property type="component" value="Unassembled WGS sequence"/>
</dbReference>
<evidence type="ECO:0000313" key="1">
    <source>
        <dbReference type="EMBL" id="RAK63317.1"/>
    </source>
</evidence>
<proteinExistence type="predicted"/>
<accession>A0A328B8P0</accession>
<dbReference type="EMBL" id="QFYS01000008">
    <property type="protein sequence ID" value="RAK63317.1"/>
    <property type="molecule type" value="Genomic_DNA"/>
</dbReference>
<dbReference type="AlphaFoldDB" id="A0A328B8P0"/>
<sequence length="101" mass="10768">MSRAPSSGISLDDEDAALVKGMLRRGDRQHDIAAWFGVNGGRIGEIAAGYKFRHVDPAAPDLLPPPGPYLSGREAAAFVQALEAARHALDAAERMVSRSSR</sequence>
<keyword evidence="2" id="KW-1185">Reference proteome</keyword>
<gene>
    <name evidence="1" type="ORF">DJ019_16435</name>
</gene>
<comment type="caution">
    <text evidence="1">The sequence shown here is derived from an EMBL/GenBank/DDBJ whole genome shotgun (WGS) entry which is preliminary data.</text>
</comment>
<dbReference type="OrthoDB" id="7869995at2"/>